<dbReference type="RefSeq" id="WP_172823677.1">
    <property type="nucleotide sequence ID" value="NZ_BAKP01000002.1"/>
</dbReference>
<protein>
    <submittedName>
        <fullName evidence="1">Uncharacterized protein</fullName>
    </submittedName>
</protein>
<keyword evidence="2" id="KW-1185">Reference proteome</keyword>
<proteinExistence type="predicted"/>
<evidence type="ECO:0000313" key="2">
    <source>
        <dbReference type="Proteomes" id="UP000184105"/>
    </source>
</evidence>
<sequence>MEKEDKGHRYLGNLHYHTNDTFTDQLLYQNAKYNRKHPTKVEEPLWKYLEGSN</sequence>
<dbReference type="Proteomes" id="UP000184105">
    <property type="component" value="Unassembled WGS sequence"/>
</dbReference>
<gene>
    <name evidence="1" type="ORF">SAMN05444364_10495</name>
</gene>
<accession>A0AAX2F278</accession>
<organism evidence="1 2">
    <name type="scientific">Prevotella scopos JCM 17725</name>
    <dbReference type="NCBI Taxonomy" id="1236518"/>
    <lineage>
        <taxon>Bacteria</taxon>
        <taxon>Pseudomonadati</taxon>
        <taxon>Bacteroidota</taxon>
        <taxon>Bacteroidia</taxon>
        <taxon>Bacteroidales</taxon>
        <taxon>Prevotellaceae</taxon>
        <taxon>Prevotella</taxon>
    </lineage>
</organism>
<comment type="caution">
    <text evidence="1">The sequence shown here is derived from an EMBL/GenBank/DDBJ whole genome shotgun (WGS) entry which is preliminary data.</text>
</comment>
<dbReference type="AlphaFoldDB" id="A0AAX2F278"/>
<dbReference type="EMBL" id="FQWA01000004">
    <property type="protein sequence ID" value="SHF66348.1"/>
    <property type="molecule type" value="Genomic_DNA"/>
</dbReference>
<reference evidence="1 2" key="1">
    <citation type="submission" date="2016-11" db="EMBL/GenBank/DDBJ databases">
        <authorList>
            <person name="Varghese N."/>
            <person name="Submissions S."/>
        </authorList>
    </citation>
    <scope>NUCLEOTIDE SEQUENCE [LARGE SCALE GENOMIC DNA]</scope>
    <source>
        <strain evidence="1 2">DSM 22613</strain>
    </source>
</reference>
<evidence type="ECO:0000313" key="1">
    <source>
        <dbReference type="EMBL" id="SHF66348.1"/>
    </source>
</evidence>
<name>A0AAX2F278_9BACT</name>